<dbReference type="Proteomes" id="UP001620626">
    <property type="component" value="Unassembled WGS sequence"/>
</dbReference>
<protein>
    <submittedName>
        <fullName evidence="2">Uncharacterized protein</fullName>
    </submittedName>
</protein>
<feature type="region of interest" description="Disordered" evidence="1">
    <location>
        <begin position="471"/>
        <end position="491"/>
    </location>
</feature>
<accession>A0ABD2LDH8</accession>
<feature type="compositionally biased region" description="Basic and acidic residues" evidence="1">
    <location>
        <begin position="1011"/>
        <end position="1029"/>
    </location>
</feature>
<feature type="compositionally biased region" description="Basic and acidic residues" evidence="1">
    <location>
        <begin position="1234"/>
        <end position="1246"/>
    </location>
</feature>
<evidence type="ECO:0000313" key="3">
    <source>
        <dbReference type="Proteomes" id="UP001620626"/>
    </source>
</evidence>
<keyword evidence="3" id="KW-1185">Reference proteome</keyword>
<feature type="region of interest" description="Disordered" evidence="1">
    <location>
        <begin position="1124"/>
        <end position="1246"/>
    </location>
</feature>
<dbReference type="AlphaFoldDB" id="A0ABD2LDH8"/>
<feature type="compositionally biased region" description="Basic and acidic residues" evidence="1">
    <location>
        <begin position="1142"/>
        <end position="1157"/>
    </location>
</feature>
<proteinExistence type="predicted"/>
<organism evidence="2 3">
    <name type="scientific">Heterodera trifolii</name>
    <dbReference type="NCBI Taxonomy" id="157864"/>
    <lineage>
        <taxon>Eukaryota</taxon>
        <taxon>Metazoa</taxon>
        <taxon>Ecdysozoa</taxon>
        <taxon>Nematoda</taxon>
        <taxon>Chromadorea</taxon>
        <taxon>Rhabditida</taxon>
        <taxon>Tylenchina</taxon>
        <taxon>Tylenchomorpha</taxon>
        <taxon>Tylenchoidea</taxon>
        <taxon>Heteroderidae</taxon>
        <taxon>Heteroderinae</taxon>
        <taxon>Heterodera</taxon>
    </lineage>
</organism>
<name>A0ABD2LDH8_9BILA</name>
<gene>
    <name evidence="2" type="ORF">niasHT_018403</name>
</gene>
<sequence>MAEEDKVDALFRRAENKTTDFKDDSPQNKVFGFDLSRLTSAYLSVIFDPDFGFSDDDKGMLIRLNTAQLHLTIESLLVHLDHFDREWTNFDRNTRKRVQRLYARDEYERGTRAAAERRVAKGGALTRRDVCKLWHFAQFLNSLKVMVDKFWQNREANEAGKGQSGEANLGEKFAFKGKYQEKDNKFCDQIDKSNNSENREIFDKMDRFVSSLHLAKMNQMLGEDGTEKGIGQWLKPQRMDGESELAFRMRKMNIENDLKGLSKAKYRINEHLLFQEDMDILELNHPVIMAIDVISNFSLNSILNGLFGYSLDSQNFLFCELWFELSLLYGKIWSYFVDHIKDENLKVKMDNLWKIFGIHLKKLPDFENNQKKLERNSLKPMHDFLEVLEKNIGKKNTEKGTQRQRILVENYAALLTDSLVEDTKLRTEFKRRAGVRQRLRKMFEFAEGNLGIFEDEFWNIFNGFNKNEEQWQKEESEKETMGKRNEKRKLAEKEKREIDISKIGLFPTEMHQLGLRVFKCEQRILSYNPLKPFFQIRGGNDAETVAEKGAQSVEFCQQFVQHKEMNPKNSPSEVDSSSTKISGNEIGKSMVPLILVDDESTSEGFNCLNSEISEKFLQNFFSESNRIFWIHFFVLDKLLTKFNRLRAFFCHGFGVVSASDLKERLQWIIRENALLALENAQPQLMHFEQCNVNSQLFLLITQLGFRSETAMAEGFESRIYLPSILDEIQEFEKNCCGKTTAKKIVEMKNVVFGWLAKGGAKDFRLALCQLFHLRNFMRENAVRKKSETEIAKWWPKECDESEGTAIRESIGQMRSEQKKANFVLIKNTVEQSDWFAKSIREESGAKVKLWKHLDGDHDMFRQLLDTGRLLRPEVFHDDNLLYSYYSDVLFGACQTFQWDGLLRTDIFIFARWLDISFKNLFLFSHASAGEKRLLRAYEKEILLLTEIAYDHTFDFEFGHETLEFQIKFRLFCAETKIFLEKLANGRKMGERKGREWLERLTLILGDKKRAGKEKKTEKSKEEKKDRETDERDQEMQEQFGQWHFDTLQSLIDGNGTFKEMLREGIQSNEKAIELIVTLLNGKTNANRMMQILGITTKHTVIEEEKGERVQRGILEREEIESKKDVNAGTEMKKKVKKKKGKRNNEKATEENNTGKEIETEETQSPIKTRKETETEETQSPIKTGKETETKETQTPIKTGKETETEETQSPIKTGKETETKQMGNSRRHRKNAKKFRDLSENGRMDE</sequence>
<dbReference type="EMBL" id="JBICBT010000452">
    <property type="protein sequence ID" value="KAL3113249.1"/>
    <property type="molecule type" value="Genomic_DNA"/>
</dbReference>
<feature type="region of interest" description="Disordered" evidence="1">
    <location>
        <begin position="1011"/>
        <end position="1037"/>
    </location>
</feature>
<evidence type="ECO:0000256" key="1">
    <source>
        <dbReference type="SAM" id="MobiDB-lite"/>
    </source>
</evidence>
<comment type="caution">
    <text evidence="2">The sequence shown here is derived from an EMBL/GenBank/DDBJ whole genome shotgun (WGS) entry which is preliminary data.</text>
</comment>
<evidence type="ECO:0000313" key="2">
    <source>
        <dbReference type="EMBL" id="KAL3113249.1"/>
    </source>
</evidence>
<reference evidence="2 3" key="1">
    <citation type="submission" date="2024-10" db="EMBL/GenBank/DDBJ databases">
        <authorList>
            <person name="Kim D."/>
        </authorList>
    </citation>
    <scope>NUCLEOTIDE SEQUENCE [LARGE SCALE GENOMIC DNA]</scope>
    <source>
        <strain evidence="2">BH-2024</strain>
    </source>
</reference>